<reference evidence="1 3" key="1">
    <citation type="journal article" date="2016" name="Int. J. Mol. Sci.">
        <title>Comparative genomics of the extreme acidophile Acidithiobacillus thiooxidans reveals intraspecific divergence and niche adaptation.</title>
        <authorList>
            <person name="Zhang X."/>
            <person name="Feng X."/>
            <person name="Tao J."/>
            <person name="Ma L."/>
            <person name="Xiao Y."/>
            <person name="Liang Y."/>
            <person name="Liu X."/>
            <person name="Yin H."/>
        </authorList>
    </citation>
    <scope>NUCLEOTIDE SEQUENCE [LARGE SCALE GENOMIC DNA]</scope>
    <source>
        <strain evidence="2 3">A02</strain>
        <strain evidence="1">DXS-W</strain>
    </source>
</reference>
<accession>A0A1C2I5R2</accession>
<comment type="caution">
    <text evidence="1">The sequence shown here is derived from an EMBL/GenBank/DDBJ whole genome shotgun (WGS) entry which is preliminary data.</text>
</comment>
<evidence type="ECO:0000313" key="3">
    <source>
        <dbReference type="Proteomes" id="UP000094893"/>
    </source>
</evidence>
<dbReference type="RefSeq" id="WP_065958038.1">
    <property type="nucleotide sequence ID" value="NZ_LWRY01000140.1"/>
</dbReference>
<dbReference type="Proteomes" id="UP000094893">
    <property type="component" value="Unassembled WGS sequence"/>
</dbReference>
<evidence type="ECO:0000313" key="2">
    <source>
        <dbReference type="EMBL" id="OCX74142.1"/>
    </source>
</evidence>
<keyword evidence="4" id="KW-1185">Reference proteome</keyword>
<dbReference type="EMBL" id="LWRY01000140">
    <property type="protein sequence ID" value="OCX71257.1"/>
    <property type="molecule type" value="Genomic_DNA"/>
</dbReference>
<dbReference type="Proteomes" id="UP000095008">
    <property type="component" value="Unassembled WGS sequence"/>
</dbReference>
<evidence type="ECO:0000313" key="4">
    <source>
        <dbReference type="Proteomes" id="UP000095008"/>
    </source>
</evidence>
<evidence type="ECO:0008006" key="5">
    <source>
        <dbReference type="Google" id="ProtNLM"/>
    </source>
</evidence>
<organism evidence="1 4">
    <name type="scientific">Acidithiobacillus thiooxidans</name>
    <name type="common">Thiobacillus thiooxidans</name>
    <dbReference type="NCBI Taxonomy" id="930"/>
    <lineage>
        <taxon>Bacteria</taxon>
        <taxon>Pseudomonadati</taxon>
        <taxon>Pseudomonadota</taxon>
        <taxon>Acidithiobacillia</taxon>
        <taxon>Acidithiobacillales</taxon>
        <taxon>Acidithiobacillaceae</taxon>
        <taxon>Acidithiobacillus</taxon>
    </lineage>
</organism>
<protein>
    <recommendedName>
        <fullName evidence="5">Type I restriction enzyme R protein N-terminal domain-containing protein</fullName>
    </recommendedName>
</protein>
<proteinExistence type="predicted"/>
<gene>
    <name evidence="1" type="ORF">A6M23_12070</name>
    <name evidence="2" type="ORF">A6P07_06485</name>
</gene>
<name>A0A1C2I5R2_ACITH</name>
<evidence type="ECO:0000313" key="1">
    <source>
        <dbReference type="EMBL" id="OCX71257.1"/>
    </source>
</evidence>
<dbReference type="EMBL" id="LWSA01000077">
    <property type="protein sequence ID" value="OCX74142.1"/>
    <property type="molecule type" value="Genomic_DNA"/>
</dbReference>
<sequence length="221" mass="25140">MIEAKGPTQEIFASEHVEQAYSYAIHPDVRVEYYGLCNGREWILYAVSRWEPVLRLSIAELEQYWSVFEQKMLPKFLRNPELQGFMPDYGLTMRKLGLSKDVIQHFVLHNLQMIMKAEDDLYIANTTTDLDGTEYLITLDLSEAKYQQLLSKLPSEPAEEISSALRRAPFQAYLGGKVIVTVSGAFGELTEGAYEEFIPIVVGEVASAHFDPSVELHPYEP</sequence>
<dbReference type="AlphaFoldDB" id="A0A1C2I5R2"/>